<keyword evidence="4" id="KW-1185">Reference proteome</keyword>
<dbReference type="Proteomes" id="UP000179797">
    <property type="component" value="Unassembled WGS sequence"/>
</dbReference>
<dbReference type="AlphaFoldDB" id="A0A1S1YXN1"/>
<accession>A0A1S1YXN1</accession>
<evidence type="ECO:0000256" key="1">
    <source>
        <dbReference type="SAM" id="SignalP"/>
    </source>
</evidence>
<dbReference type="Pfam" id="PF11827">
    <property type="entry name" value="DUF3347"/>
    <property type="match status" value="1"/>
</dbReference>
<evidence type="ECO:0000313" key="4">
    <source>
        <dbReference type="Proteomes" id="UP000179797"/>
    </source>
</evidence>
<name>A0A1S1YXN1_FLAPC</name>
<gene>
    <name evidence="3" type="ORF">NH26_05045</name>
</gene>
<reference evidence="3 4" key="1">
    <citation type="journal article" date="2012" name="Int. J. Syst. Evol. Microbiol.">
        <title>Flammeovirga pacifica sp. nov., isolated from deep-sea sediment.</title>
        <authorList>
            <person name="Xu H."/>
            <person name="Fu Y."/>
            <person name="Yang N."/>
            <person name="Ding Z."/>
            <person name="Lai Q."/>
            <person name="Zeng R."/>
        </authorList>
    </citation>
    <scope>NUCLEOTIDE SEQUENCE [LARGE SCALE GENOMIC DNA]</scope>
    <source>
        <strain evidence="4">DSM 24597 / LMG 26175 / WPAGA1</strain>
    </source>
</reference>
<feature type="signal peptide" evidence="1">
    <location>
        <begin position="1"/>
        <end position="21"/>
    </location>
</feature>
<protein>
    <recommendedName>
        <fullName evidence="2">DUF3347 domain-containing protein</fullName>
    </recommendedName>
</protein>
<proteinExistence type="predicted"/>
<dbReference type="OrthoDB" id="5513217at2"/>
<sequence>MRKLILLPVFLLSFTFFSCQPGDAKKRVKDEKVELKPVVYDAAKAKGHQAYFKLSECLINSNPTAAQTYAKRLQAVLPENTPDEVSNAVNIIVATDDLAAQRKEFETVTKFYQKIAEEGNAGMDVYVVHCPMAFNNTGADWLSATEEVINPYFGDEMLHCGRVMKKLDQNK</sequence>
<evidence type="ECO:0000313" key="3">
    <source>
        <dbReference type="EMBL" id="OHX65761.1"/>
    </source>
</evidence>
<feature type="chain" id="PRO_5010379852" description="DUF3347 domain-containing protein" evidence="1">
    <location>
        <begin position="22"/>
        <end position="171"/>
    </location>
</feature>
<evidence type="ECO:0000259" key="2">
    <source>
        <dbReference type="Pfam" id="PF11827"/>
    </source>
</evidence>
<feature type="domain" description="DUF3347" evidence="2">
    <location>
        <begin position="49"/>
        <end position="119"/>
    </location>
</feature>
<dbReference type="PROSITE" id="PS51257">
    <property type="entry name" value="PROKAR_LIPOPROTEIN"/>
    <property type="match status" value="1"/>
</dbReference>
<dbReference type="InterPro" id="IPR021782">
    <property type="entry name" value="DUF3347"/>
</dbReference>
<comment type="caution">
    <text evidence="3">The sequence shown here is derived from an EMBL/GenBank/DDBJ whole genome shotgun (WGS) entry which is preliminary data.</text>
</comment>
<organism evidence="3 4">
    <name type="scientific">Flammeovirga pacifica</name>
    <dbReference type="NCBI Taxonomy" id="915059"/>
    <lineage>
        <taxon>Bacteria</taxon>
        <taxon>Pseudomonadati</taxon>
        <taxon>Bacteroidota</taxon>
        <taxon>Cytophagia</taxon>
        <taxon>Cytophagales</taxon>
        <taxon>Flammeovirgaceae</taxon>
        <taxon>Flammeovirga</taxon>
    </lineage>
</organism>
<keyword evidence="1" id="KW-0732">Signal</keyword>
<dbReference type="RefSeq" id="WP_044222425.1">
    <property type="nucleotide sequence ID" value="NZ_JRYR02000001.1"/>
</dbReference>
<dbReference type="EMBL" id="JRYR02000001">
    <property type="protein sequence ID" value="OHX65761.1"/>
    <property type="molecule type" value="Genomic_DNA"/>
</dbReference>
<dbReference type="STRING" id="915059.NH26_05045"/>